<dbReference type="EMBL" id="JDVG02000373">
    <property type="protein sequence ID" value="KFB72551.1"/>
    <property type="molecule type" value="Genomic_DNA"/>
</dbReference>
<evidence type="ECO:0000313" key="2">
    <source>
        <dbReference type="Proteomes" id="UP000020077"/>
    </source>
</evidence>
<proteinExistence type="predicted"/>
<evidence type="ECO:0000313" key="1">
    <source>
        <dbReference type="EMBL" id="KFB72551.1"/>
    </source>
</evidence>
<accession>A0A080LVC6</accession>
<name>A0A080LVC6_9PROT</name>
<protein>
    <submittedName>
        <fullName evidence="1">Uncharacterized protein</fullName>
    </submittedName>
</protein>
<sequence length="130" mass="13363">MKVAPSAACVWVKVSTGSTGSERVLAGAALPDNSMNWLLPPVLLVNTSCLPEVPSMTFAVTPVLALLIASRIISGVESAAMGTSVVLLVLEPSLSPRLMVSVPLTGRVPPTPENTPLSVLTLWCLASGAT</sequence>
<reference evidence="1 2" key="1">
    <citation type="submission" date="2014-02" db="EMBL/GenBank/DDBJ databases">
        <title>Expanding our view of genomic diversity in Candidatus Accumulibacter clades.</title>
        <authorList>
            <person name="Skennerton C.T."/>
            <person name="Barr J.J."/>
            <person name="Slater F.R."/>
            <person name="Bond P.L."/>
            <person name="Tyson G.W."/>
        </authorList>
    </citation>
    <scope>NUCLEOTIDE SEQUENCE [LARGE SCALE GENOMIC DNA]</scope>
    <source>
        <strain evidence="2">BA-91</strain>
    </source>
</reference>
<gene>
    <name evidence="1" type="ORF">AW09_002263</name>
</gene>
<comment type="caution">
    <text evidence="1">The sequence shown here is derived from an EMBL/GenBank/DDBJ whole genome shotgun (WGS) entry which is preliminary data.</text>
</comment>
<organism evidence="1 2">
    <name type="scientific">Candidatus Accumulibacter phosphatis</name>
    <dbReference type="NCBI Taxonomy" id="327160"/>
    <lineage>
        <taxon>Bacteria</taxon>
        <taxon>Pseudomonadati</taxon>
        <taxon>Pseudomonadota</taxon>
        <taxon>Betaproteobacteria</taxon>
        <taxon>Candidatus Accumulibacter</taxon>
    </lineage>
</organism>
<dbReference type="Proteomes" id="UP000020077">
    <property type="component" value="Unassembled WGS sequence"/>
</dbReference>
<dbReference type="AlphaFoldDB" id="A0A080LVC6"/>